<dbReference type="GO" id="GO:0007189">
    <property type="term" value="P:adenylate cyclase-activating G protein-coupled receptor signaling pathway"/>
    <property type="evidence" value="ECO:0007669"/>
    <property type="project" value="TreeGrafter"/>
</dbReference>
<evidence type="ECO:0000313" key="11">
    <source>
        <dbReference type="RefSeq" id="XP_033532664.1"/>
    </source>
</evidence>
<keyword evidence="10" id="KW-1185">Reference proteome</keyword>
<feature type="transmembrane region" description="Helical" evidence="6">
    <location>
        <begin position="247"/>
        <end position="269"/>
    </location>
</feature>
<keyword evidence="4 6" id="KW-0472">Membrane</keyword>
<dbReference type="GO" id="GO:0005886">
    <property type="term" value="C:plasma membrane"/>
    <property type="evidence" value="ECO:0007669"/>
    <property type="project" value="TreeGrafter"/>
</dbReference>
<feature type="region of interest" description="Disordered" evidence="5">
    <location>
        <begin position="459"/>
        <end position="489"/>
    </location>
</feature>
<feature type="domain" description="G-protein coupled receptors family 1 profile" evidence="8">
    <location>
        <begin position="45"/>
        <end position="296"/>
    </location>
</feature>
<evidence type="ECO:0000256" key="6">
    <source>
        <dbReference type="SAM" id="Phobius"/>
    </source>
</evidence>
<feature type="transmembrane region" description="Helical" evidence="6">
    <location>
        <begin position="194"/>
        <end position="218"/>
    </location>
</feature>
<feature type="transmembrane region" description="Helical" evidence="6">
    <location>
        <begin position="75"/>
        <end position="98"/>
    </location>
</feature>
<feature type="transmembrane region" description="Helical" evidence="6">
    <location>
        <begin position="275"/>
        <end position="296"/>
    </location>
</feature>
<accession>A0A6G1FZ17</accession>
<reference evidence="9 11" key="1">
    <citation type="submission" date="2020-01" db="EMBL/GenBank/DDBJ databases">
        <authorList>
            <consortium name="DOE Joint Genome Institute"/>
            <person name="Haridas S."/>
            <person name="Albert R."/>
            <person name="Binder M."/>
            <person name="Bloem J."/>
            <person name="Labutti K."/>
            <person name="Salamov A."/>
            <person name="Andreopoulos B."/>
            <person name="Baker S.E."/>
            <person name="Barry K."/>
            <person name="Bills G."/>
            <person name="Bluhm B.H."/>
            <person name="Cannon C."/>
            <person name="Castanera R."/>
            <person name="Culley D.E."/>
            <person name="Daum C."/>
            <person name="Ezra D."/>
            <person name="Gonzalez J.B."/>
            <person name="Henrissat B."/>
            <person name="Kuo A."/>
            <person name="Liang C."/>
            <person name="Lipzen A."/>
            <person name="Lutzoni F."/>
            <person name="Magnuson J."/>
            <person name="Mondo S."/>
            <person name="Nolan M."/>
            <person name="Ohm R."/>
            <person name="Pangilinan J."/>
            <person name="Park H.-J."/>
            <person name="Ramirez L."/>
            <person name="Alfaro M."/>
            <person name="Sun H."/>
            <person name="Tritt A."/>
            <person name="Yoshinaga Y."/>
            <person name="Zwiers L.-H."/>
            <person name="Turgeon B.G."/>
            <person name="Goodwin S.B."/>
            <person name="Spatafora J.W."/>
            <person name="Crous P.W."/>
            <person name="Grigoriev I.V."/>
        </authorList>
    </citation>
    <scope>NUCLEOTIDE SEQUENCE</scope>
    <source>
        <strain evidence="9 11">CBS 781.70</strain>
    </source>
</reference>
<gene>
    <name evidence="9 11" type="ORF">P152DRAFT_74646</name>
</gene>
<dbReference type="Proteomes" id="UP000504638">
    <property type="component" value="Unplaced"/>
</dbReference>
<evidence type="ECO:0008006" key="12">
    <source>
        <dbReference type="Google" id="ProtNLM"/>
    </source>
</evidence>
<evidence type="ECO:0000313" key="9">
    <source>
        <dbReference type="EMBL" id="KAF1811033.1"/>
    </source>
</evidence>
<keyword evidence="2 6" id="KW-0812">Transmembrane</keyword>
<evidence type="ECO:0000313" key="10">
    <source>
        <dbReference type="Proteomes" id="UP000504638"/>
    </source>
</evidence>
<dbReference type="Pfam" id="PF11970">
    <property type="entry name" value="GPR_Gpa2_C"/>
    <property type="match status" value="1"/>
</dbReference>
<evidence type="ECO:0000259" key="8">
    <source>
        <dbReference type="PROSITE" id="PS50262"/>
    </source>
</evidence>
<feature type="transmembrane region" description="Helical" evidence="6">
    <location>
        <begin position="123"/>
        <end position="142"/>
    </location>
</feature>
<proteinExistence type="predicted"/>
<feature type="compositionally biased region" description="Polar residues" evidence="5">
    <location>
        <begin position="480"/>
        <end position="489"/>
    </location>
</feature>
<dbReference type="Gene3D" id="1.20.1070.10">
    <property type="entry name" value="Rhodopsin 7-helix transmembrane proteins"/>
    <property type="match status" value="1"/>
</dbReference>
<evidence type="ECO:0000256" key="4">
    <source>
        <dbReference type="ARBA" id="ARBA00023136"/>
    </source>
</evidence>
<dbReference type="PANTHER" id="PTHR23112">
    <property type="entry name" value="G PROTEIN-COUPLED RECEPTOR 157-RELATED"/>
    <property type="match status" value="1"/>
</dbReference>
<dbReference type="CDD" id="cd00637">
    <property type="entry name" value="7tm_classA_rhodopsin-like"/>
    <property type="match status" value="1"/>
</dbReference>
<keyword evidence="3 6" id="KW-1133">Transmembrane helix</keyword>
<reference evidence="11" key="2">
    <citation type="submission" date="2020-04" db="EMBL/GenBank/DDBJ databases">
        <authorList>
            <consortium name="NCBI Genome Project"/>
        </authorList>
    </citation>
    <scope>NUCLEOTIDE SEQUENCE</scope>
    <source>
        <strain evidence="11">CBS 781.70</strain>
    </source>
</reference>
<dbReference type="PROSITE" id="PS50262">
    <property type="entry name" value="G_PROTEIN_RECEP_F1_2"/>
    <property type="match status" value="1"/>
</dbReference>
<feature type="transmembrane region" description="Helical" evidence="6">
    <location>
        <begin position="32"/>
        <end position="54"/>
    </location>
</feature>
<feature type="region of interest" description="Disordered" evidence="5">
    <location>
        <begin position="345"/>
        <end position="418"/>
    </location>
</feature>
<feature type="transmembrane region" description="Helical" evidence="6">
    <location>
        <begin position="154"/>
        <end position="174"/>
    </location>
</feature>
<evidence type="ECO:0000256" key="5">
    <source>
        <dbReference type="SAM" id="MobiDB-lite"/>
    </source>
</evidence>
<dbReference type="GO" id="GO:0007166">
    <property type="term" value="P:cell surface receptor signaling pathway"/>
    <property type="evidence" value="ECO:0007669"/>
    <property type="project" value="InterPro"/>
</dbReference>
<dbReference type="SUPFAM" id="SSF81321">
    <property type="entry name" value="Family A G protein-coupled receptor-like"/>
    <property type="match status" value="1"/>
</dbReference>
<dbReference type="OrthoDB" id="100006at2759"/>
<dbReference type="InterPro" id="IPR022596">
    <property type="entry name" value="GPR1/2/3_C"/>
</dbReference>
<organism evidence="9">
    <name type="scientific">Eremomyces bilateralis CBS 781.70</name>
    <dbReference type="NCBI Taxonomy" id="1392243"/>
    <lineage>
        <taxon>Eukaryota</taxon>
        <taxon>Fungi</taxon>
        <taxon>Dikarya</taxon>
        <taxon>Ascomycota</taxon>
        <taxon>Pezizomycotina</taxon>
        <taxon>Dothideomycetes</taxon>
        <taxon>Dothideomycetes incertae sedis</taxon>
        <taxon>Eremomycetales</taxon>
        <taxon>Eremomycetaceae</taxon>
        <taxon>Eremomyces</taxon>
    </lineage>
</organism>
<dbReference type="GO" id="GO:0004930">
    <property type="term" value="F:G protein-coupled receptor activity"/>
    <property type="evidence" value="ECO:0007669"/>
    <property type="project" value="TreeGrafter"/>
</dbReference>
<dbReference type="PANTHER" id="PTHR23112:SF37">
    <property type="entry name" value="G PROTEIN-COUPLED RECEPTOR GPR1"/>
    <property type="match status" value="1"/>
</dbReference>
<dbReference type="AlphaFoldDB" id="A0A6G1FZ17"/>
<evidence type="ECO:0000259" key="7">
    <source>
        <dbReference type="PROSITE" id="PS50261"/>
    </source>
</evidence>
<evidence type="ECO:0000256" key="3">
    <source>
        <dbReference type="ARBA" id="ARBA00022989"/>
    </source>
</evidence>
<name>A0A6G1FZ17_9PEZI</name>
<dbReference type="InterPro" id="IPR017981">
    <property type="entry name" value="GPCR_2-like_7TM"/>
</dbReference>
<evidence type="ECO:0000256" key="2">
    <source>
        <dbReference type="ARBA" id="ARBA00022692"/>
    </source>
</evidence>
<dbReference type="PROSITE" id="PS50261">
    <property type="entry name" value="G_PROTEIN_RECEP_F2_4"/>
    <property type="match status" value="1"/>
</dbReference>
<reference evidence="11" key="3">
    <citation type="submission" date="2025-04" db="UniProtKB">
        <authorList>
            <consortium name="RefSeq"/>
        </authorList>
    </citation>
    <scope>IDENTIFICATION</scope>
    <source>
        <strain evidence="11">CBS 781.70</strain>
    </source>
</reference>
<feature type="compositionally biased region" description="Basic and acidic residues" evidence="5">
    <location>
        <begin position="459"/>
        <end position="469"/>
    </location>
</feature>
<sequence>MDLAVIIEAEKIAAHKLETSSLSPLPDDLRRGLIAIAFFGFLSLIASLTLFVILTYRIVSWRRQSNRPTSQFVLLIYNLVIADIQQSVSFMLAVVWLARNGLEVGTRTCWAQAWFVSVGDLASGVWCFAIGVHTFASILFNYRLSPVKFHASVLAGWAFVYGCNIIVVSMHPNIFVRAGAWCWVDSRYESIRLWLHYFWIFIFEFGTIIVYAAMFIILRARIRSQSHPDFATSASLKHASSAAKLMVVYPIVYVVCTLPLASARVAAMAGHRLSIVHLCVAGAMITSNGWLDVLLYTMTRRIMIFSDEPPPDTLGIDTFQVPFWSNGGAETRFGTTTVIEATGPGAAALHSGSTSRTGYHQRGKGYTPGSSRGHSSNGRHGRRPSVANVLGLGGVDRKGNNSRQNSSHESTDELWGSSKPSLCTLDLSTGVQTQTTVEVTSDPLPLELVEYGGFEDYLRNERGHRRPGDGAESPEDAMNLNFQTKPDGY</sequence>
<dbReference type="InterPro" id="IPR017452">
    <property type="entry name" value="GPCR_Rhodpsn_7TM"/>
</dbReference>
<dbReference type="RefSeq" id="XP_033532664.1">
    <property type="nucleotide sequence ID" value="XM_033683234.1"/>
</dbReference>
<protein>
    <recommendedName>
        <fullName evidence="12">Integral membrane protein-like protein</fullName>
    </recommendedName>
</protein>
<comment type="subcellular location">
    <subcellularLocation>
        <location evidence="1">Membrane</location>
        <topology evidence="1">Multi-pass membrane protein</topology>
    </subcellularLocation>
</comment>
<dbReference type="GeneID" id="54423804"/>
<evidence type="ECO:0000256" key="1">
    <source>
        <dbReference type="ARBA" id="ARBA00004141"/>
    </source>
</evidence>
<dbReference type="EMBL" id="ML975163">
    <property type="protein sequence ID" value="KAF1811033.1"/>
    <property type="molecule type" value="Genomic_DNA"/>
</dbReference>
<feature type="domain" description="G-protein coupled receptors family 2 profile 2" evidence="7">
    <location>
        <begin position="36"/>
        <end position="300"/>
    </location>
</feature>